<protein>
    <submittedName>
        <fullName evidence="2">Uncharacterized protein</fullName>
    </submittedName>
</protein>
<dbReference type="Proteomes" id="UP000572907">
    <property type="component" value="Unassembled WGS sequence"/>
</dbReference>
<evidence type="ECO:0000256" key="1">
    <source>
        <dbReference type="SAM" id="MobiDB-lite"/>
    </source>
</evidence>
<organism evidence="2 3">
    <name type="scientific">Streptomyces violarus</name>
    <dbReference type="NCBI Taxonomy" id="67380"/>
    <lineage>
        <taxon>Bacteria</taxon>
        <taxon>Bacillati</taxon>
        <taxon>Actinomycetota</taxon>
        <taxon>Actinomycetes</taxon>
        <taxon>Kitasatosporales</taxon>
        <taxon>Streptomycetaceae</taxon>
        <taxon>Streptomyces</taxon>
    </lineage>
</organism>
<reference evidence="2 3" key="1">
    <citation type="submission" date="2020-08" db="EMBL/GenBank/DDBJ databases">
        <title>Genomic Encyclopedia of Type Strains, Phase III (KMG-III): the genomes of soil and plant-associated and newly described type strains.</title>
        <authorList>
            <person name="Whitman W."/>
        </authorList>
    </citation>
    <scope>NUCLEOTIDE SEQUENCE [LARGE SCALE GENOMIC DNA]</scope>
    <source>
        <strain evidence="2 3">CECT 3237</strain>
    </source>
</reference>
<dbReference type="AlphaFoldDB" id="A0A7W4ZUA6"/>
<keyword evidence="3" id="KW-1185">Reference proteome</keyword>
<evidence type="ECO:0000313" key="3">
    <source>
        <dbReference type="Proteomes" id="UP000572907"/>
    </source>
</evidence>
<name>A0A7W4ZUA6_9ACTN</name>
<feature type="region of interest" description="Disordered" evidence="1">
    <location>
        <begin position="96"/>
        <end position="126"/>
    </location>
</feature>
<accession>A0A7W4ZUA6</accession>
<evidence type="ECO:0000313" key="2">
    <source>
        <dbReference type="EMBL" id="MBB3078672.1"/>
    </source>
</evidence>
<dbReference type="EMBL" id="JACHXE010000005">
    <property type="protein sequence ID" value="MBB3078672.1"/>
    <property type="molecule type" value="Genomic_DNA"/>
</dbReference>
<sequence length="126" mass="12703">MGRASVVGAQPGEHVAVAVGVEDAFDHDVESGVQRVAGRQVDQADIRGTGPVALAQDDAAEVVLADQGQAAAELLAEADCDGRLARGAVAAQDDQPGFFGAHHHGGHVTDGACPPSGSHGRLHSAR</sequence>
<proteinExistence type="predicted"/>
<comment type="caution">
    <text evidence="2">The sequence shown here is derived from an EMBL/GenBank/DDBJ whole genome shotgun (WGS) entry which is preliminary data.</text>
</comment>
<gene>
    <name evidence="2" type="ORF">FHS41_005203</name>
</gene>